<dbReference type="InterPro" id="IPR008271">
    <property type="entry name" value="Ser/Thr_kinase_AS"/>
</dbReference>
<dbReference type="GO" id="GO:0004674">
    <property type="term" value="F:protein serine/threonine kinase activity"/>
    <property type="evidence" value="ECO:0007669"/>
    <property type="project" value="UniProtKB-EC"/>
</dbReference>
<dbReference type="Gene3D" id="1.10.510.10">
    <property type="entry name" value="Transferase(Phosphotransferase) domain 1"/>
    <property type="match status" value="1"/>
</dbReference>
<evidence type="ECO:0000256" key="9">
    <source>
        <dbReference type="SAM" id="Phobius"/>
    </source>
</evidence>
<dbReference type="SUPFAM" id="SSF56112">
    <property type="entry name" value="Protein kinase-like (PK-like)"/>
    <property type="match status" value="1"/>
</dbReference>
<evidence type="ECO:0000256" key="7">
    <source>
        <dbReference type="PROSITE-ProRule" id="PRU10141"/>
    </source>
</evidence>
<evidence type="ECO:0000313" key="11">
    <source>
        <dbReference type="EMBL" id="MDV7221248.1"/>
    </source>
</evidence>
<keyword evidence="4 7" id="KW-0547">Nucleotide-binding</keyword>
<proteinExistence type="predicted"/>
<evidence type="ECO:0000256" key="2">
    <source>
        <dbReference type="ARBA" id="ARBA00022527"/>
    </source>
</evidence>
<feature type="binding site" evidence="7">
    <location>
        <position position="41"/>
    </location>
    <ligand>
        <name>ATP</name>
        <dbReference type="ChEBI" id="CHEBI:30616"/>
    </ligand>
</feature>
<keyword evidence="2" id="KW-0723">Serine/threonine-protein kinase</keyword>
<accession>A0ABU4FKW9</accession>
<keyword evidence="9" id="KW-1133">Transmembrane helix</keyword>
<feature type="compositionally biased region" description="Low complexity" evidence="8">
    <location>
        <begin position="378"/>
        <end position="393"/>
    </location>
</feature>
<evidence type="ECO:0000256" key="6">
    <source>
        <dbReference type="ARBA" id="ARBA00022840"/>
    </source>
</evidence>
<comment type="caution">
    <text evidence="11">The sequence shown here is derived from an EMBL/GenBank/DDBJ whole genome shotgun (WGS) entry which is preliminary data.</text>
</comment>
<gene>
    <name evidence="11" type="ORF">R5A26_35440</name>
</gene>
<dbReference type="Proteomes" id="UP001187346">
    <property type="component" value="Unassembled WGS sequence"/>
</dbReference>
<dbReference type="CDD" id="cd14014">
    <property type="entry name" value="STKc_PknB_like"/>
    <property type="match status" value="1"/>
</dbReference>
<dbReference type="InterPro" id="IPR000719">
    <property type="entry name" value="Prot_kinase_dom"/>
</dbReference>
<dbReference type="Pfam" id="PF00069">
    <property type="entry name" value="Pkinase"/>
    <property type="match status" value="1"/>
</dbReference>
<keyword evidence="3 11" id="KW-0808">Transferase</keyword>
<evidence type="ECO:0000256" key="8">
    <source>
        <dbReference type="SAM" id="MobiDB-lite"/>
    </source>
</evidence>
<dbReference type="EC" id="2.7.11.1" evidence="1"/>
<dbReference type="InterPro" id="IPR017441">
    <property type="entry name" value="Protein_kinase_ATP_BS"/>
</dbReference>
<dbReference type="PROSITE" id="PS00108">
    <property type="entry name" value="PROTEIN_KINASE_ST"/>
    <property type="match status" value="1"/>
</dbReference>
<dbReference type="PROSITE" id="PS50011">
    <property type="entry name" value="PROTEIN_KINASE_DOM"/>
    <property type="match status" value="1"/>
</dbReference>
<feature type="region of interest" description="Disordered" evidence="8">
    <location>
        <begin position="447"/>
        <end position="516"/>
    </location>
</feature>
<keyword evidence="9" id="KW-0812">Transmembrane</keyword>
<sequence>MDEVDRLLAGRYRVVDRLGRGGMGVVWRAVDEVLGREVAVKELRTFTDAHGPELADLRLRMQREARAAARVRHHGVVAVHDIAEVDGRPLIVMELIDGPSLDDVLAERGPIDPREAAGIGAKVMEALAAAHAVGVLHRDVKPGNILLDRSGRVVLTDFGIATMDDPGDGSATHLTRSGELIGSLDYLAPERAQGADPGPASDVWALGATLYAAVEGASPFRRTSTYSTLTAIVSEPLPEPRRAGRLGPVLRQLMEKRAELRPGADSARELLEGVAGAPGVDLPTAVLRSTGGGIPAVPPGFGAVESRGSGSAGPGAGVPEPRASTESKDPTELRAAGLGVAGAVLAGTDLDAGAGAGAGVRGAGAAEPAESGQGLGAGQHAAPAGQGFGTDEPAGGGGSGTGGSPEGARPEEAAGDASGRSGSGGSTAGSAGRLGAAAYGAGAAGLLGTGEQGPDSSERPGSEAFASAATPPPTPTPTLVPQGFGPPLAPVAPMASVAPAPHPSPPTGPMTHPSAAPRRKARILIAAAAVVAVLAGAGVVVARMVNSGDTTVSSQPSASPPAGAGAGPASPSGRTDADRSVEPKPTGQGDDGTQAPTQQHTGKGESTAAGQDPTVAPSKSTSSGGGSTGGDAPTTGGATPSSSPASVCQSTGGGKYNCQVWRSAKSYTASGTEVGVLGAGTNYFYCQQNLGRRETYGQWTNVWWAKTDDDSGNTNVYVSDVYLKGGDNDEPIPGLPVC</sequence>
<dbReference type="PANTHER" id="PTHR43289">
    <property type="entry name" value="MITOGEN-ACTIVATED PROTEIN KINASE KINASE KINASE 20-RELATED"/>
    <property type="match status" value="1"/>
</dbReference>
<keyword evidence="5 11" id="KW-0418">Kinase</keyword>
<feature type="region of interest" description="Disordered" evidence="8">
    <location>
        <begin position="298"/>
        <end position="330"/>
    </location>
</feature>
<evidence type="ECO:0000256" key="4">
    <source>
        <dbReference type="ARBA" id="ARBA00022741"/>
    </source>
</evidence>
<evidence type="ECO:0000313" key="12">
    <source>
        <dbReference type="Proteomes" id="UP001187346"/>
    </source>
</evidence>
<dbReference type="EMBL" id="JAWMAJ010000163">
    <property type="protein sequence ID" value="MDV7221248.1"/>
    <property type="molecule type" value="Genomic_DNA"/>
</dbReference>
<keyword evidence="9" id="KW-0472">Membrane</keyword>
<feature type="compositionally biased region" description="Gly residues" evidence="8">
    <location>
        <begin position="394"/>
        <end position="405"/>
    </location>
</feature>
<feature type="domain" description="Protein kinase" evidence="10">
    <location>
        <begin position="12"/>
        <end position="271"/>
    </location>
</feature>
<name>A0ABU4FKW9_9ACTN</name>
<keyword evidence="12" id="KW-1185">Reference proteome</keyword>
<evidence type="ECO:0000256" key="5">
    <source>
        <dbReference type="ARBA" id="ARBA00022777"/>
    </source>
</evidence>
<feature type="region of interest" description="Disordered" evidence="8">
    <location>
        <begin position="357"/>
        <end position="429"/>
    </location>
</feature>
<dbReference type="PROSITE" id="PS00107">
    <property type="entry name" value="PROTEIN_KINASE_ATP"/>
    <property type="match status" value="1"/>
</dbReference>
<feature type="transmembrane region" description="Helical" evidence="9">
    <location>
        <begin position="523"/>
        <end position="545"/>
    </location>
</feature>
<dbReference type="Gene3D" id="3.30.200.20">
    <property type="entry name" value="Phosphorylase Kinase, domain 1"/>
    <property type="match status" value="1"/>
</dbReference>
<organism evidence="11 12">
    <name type="scientific">Streptomyces prunicolor</name>
    <dbReference type="NCBI Taxonomy" id="67348"/>
    <lineage>
        <taxon>Bacteria</taxon>
        <taxon>Bacillati</taxon>
        <taxon>Actinomycetota</taxon>
        <taxon>Actinomycetes</taxon>
        <taxon>Kitasatosporales</taxon>
        <taxon>Streptomycetaceae</taxon>
        <taxon>Streptomyces</taxon>
    </lineage>
</organism>
<feature type="compositionally biased region" description="Low complexity" evidence="8">
    <location>
        <begin position="630"/>
        <end position="641"/>
    </location>
</feature>
<dbReference type="PANTHER" id="PTHR43289:SF6">
    <property type="entry name" value="SERINE_THREONINE-PROTEIN KINASE NEKL-3"/>
    <property type="match status" value="1"/>
</dbReference>
<dbReference type="SMART" id="SM00220">
    <property type="entry name" value="S_TKc"/>
    <property type="match status" value="1"/>
</dbReference>
<dbReference type="InterPro" id="IPR011009">
    <property type="entry name" value="Kinase-like_dom_sf"/>
</dbReference>
<feature type="region of interest" description="Disordered" evidence="8">
    <location>
        <begin position="549"/>
        <end position="652"/>
    </location>
</feature>
<feature type="compositionally biased region" description="Low complexity" evidence="8">
    <location>
        <begin position="556"/>
        <end position="573"/>
    </location>
</feature>
<keyword evidence="6 7" id="KW-0067">ATP-binding</keyword>
<reference evidence="11 12" key="1">
    <citation type="submission" date="2023-10" db="EMBL/GenBank/DDBJ databases">
        <title>Characterization of rhizosphere-enriched actinobacteria from wheat plants lab-grown on chernevaya soil.</title>
        <authorList>
            <person name="Tikhonova E.N."/>
            <person name="Konopkin A."/>
            <person name="Kravchenko I.K."/>
        </authorList>
    </citation>
    <scope>NUCLEOTIDE SEQUENCE [LARGE SCALE GENOMIC DNA]</scope>
    <source>
        <strain evidence="11 12">RR29</strain>
    </source>
</reference>
<evidence type="ECO:0000256" key="3">
    <source>
        <dbReference type="ARBA" id="ARBA00022679"/>
    </source>
</evidence>
<protein>
    <recommendedName>
        <fullName evidence="1">non-specific serine/threonine protein kinase</fullName>
        <ecNumber evidence="1">2.7.11.1</ecNumber>
    </recommendedName>
</protein>
<evidence type="ECO:0000259" key="10">
    <source>
        <dbReference type="PROSITE" id="PS50011"/>
    </source>
</evidence>
<evidence type="ECO:0000256" key="1">
    <source>
        <dbReference type="ARBA" id="ARBA00012513"/>
    </source>
</evidence>